<dbReference type="AlphaFoldDB" id="A0A0P6YB41"/>
<protein>
    <recommendedName>
        <fullName evidence="8">DUF4870 domain-containing protein</fullName>
    </recommendedName>
</protein>
<evidence type="ECO:0008006" key="8">
    <source>
        <dbReference type="Google" id="ProtNLM"/>
    </source>
</evidence>
<dbReference type="RefSeq" id="WP_054521847.1">
    <property type="nucleotide sequence ID" value="NZ_LGKO01000005.1"/>
</dbReference>
<name>A0A0P6YB41_9CHLR</name>
<evidence type="ECO:0000313" key="7">
    <source>
        <dbReference type="Proteomes" id="UP000050544"/>
    </source>
</evidence>
<comment type="caution">
    <text evidence="6">The sequence shown here is derived from an EMBL/GenBank/DDBJ whole genome shotgun (WGS) entry which is preliminary data.</text>
</comment>
<evidence type="ECO:0000313" key="6">
    <source>
        <dbReference type="EMBL" id="KPL82369.1"/>
    </source>
</evidence>
<keyword evidence="2 5" id="KW-0812">Transmembrane</keyword>
<feature type="transmembrane region" description="Helical" evidence="5">
    <location>
        <begin position="16"/>
        <end position="40"/>
    </location>
</feature>
<dbReference type="InterPro" id="IPR019109">
    <property type="entry name" value="MamF_MmsF"/>
</dbReference>
<dbReference type="OrthoDB" id="9808930at2"/>
<accession>A0A0P6YB41</accession>
<organism evidence="6 7">
    <name type="scientific">Thermanaerothrix daxensis</name>
    <dbReference type="NCBI Taxonomy" id="869279"/>
    <lineage>
        <taxon>Bacteria</taxon>
        <taxon>Bacillati</taxon>
        <taxon>Chloroflexota</taxon>
        <taxon>Anaerolineae</taxon>
        <taxon>Anaerolineales</taxon>
        <taxon>Anaerolineaceae</taxon>
        <taxon>Thermanaerothrix</taxon>
    </lineage>
</organism>
<keyword evidence="7" id="KW-1185">Reference proteome</keyword>
<feature type="transmembrane region" description="Helical" evidence="5">
    <location>
        <begin position="254"/>
        <end position="277"/>
    </location>
</feature>
<dbReference type="Proteomes" id="UP000050544">
    <property type="component" value="Unassembled WGS sequence"/>
</dbReference>
<feature type="transmembrane region" description="Helical" evidence="5">
    <location>
        <begin position="174"/>
        <end position="195"/>
    </location>
</feature>
<keyword evidence="3 5" id="KW-1133">Transmembrane helix</keyword>
<evidence type="ECO:0000256" key="3">
    <source>
        <dbReference type="ARBA" id="ARBA00022989"/>
    </source>
</evidence>
<evidence type="ECO:0000256" key="1">
    <source>
        <dbReference type="ARBA" id="ARBA00004141"/>
    </source>
</evidence>
<dbReference type="EMBL" id="LGKO01000005">
    <property type="protein sequence ID" value="KPL82369.1"/>
    <property type="molecule type" value="Genomic_DNA"/>
</dbReference>
<gene>
    <name evidence="6" type="ORF">SE15_09335</name>
</gene>
<feature type="transmembrane region" description="Helical" evidence="5">
    <location>
        <begin position="105"/>
        <end position="130"/>
    </location>
</feature>
<evidence type="ECO:0000256" key="2">
    <source>
        <dbReference type="ARBA" id="ARBA00022692"/>
    </source>
</evidence>
<reference evidence="6 7" key="1">
    <citation type="submission" date="2015-07" db="EMBL/GenBank/DDBJ databases">
        <title>Whole genome sequence of Thermanaerothrix daxensis DSM 23592.</title>
        <authorList>
            <person name="Hemp J."/>
            <person name="Ward L.M."/>
            <person name="Pace L.A."/>
            <person name="Fischer W.W."/>
        </authorList>
    </citation>
    <scope>NUCLEOTIDE SEQUENCE [LARGE SCALE GENOMIC DNA]</scope>
    <source>
        <strain evidence="6 7">GNS-1</strain>
    </source>
</reference>
<dbReference type="Pfam" id="PF09685">
    <property type="entry name" value="MamF_MmsF"/>
    <property type="match status" value="2"/>
</dbReference>
<keyword evidence="4 5" id="KW-0472">Membrane</keyword>
<sequence>MARVTLSPTSGAEHTLAALAHAAILLPGWGLLAPTAIWAVQSRRGQYLSFQSLQAFTYQAAQLLFLMVVGLGLGVLYLGGIGVVILLSGLVSKDVASVLLPLGQIFFIGSLVVLWGLWVLGGLVAAILCLSGQDVRYPLLGAFLERYLSVEAGADPSSFTPFAPEREARWMAALTYAGVLINPYGWLIPLIVWLTQKERSALLRYQALQALLYQGIGTLVLMGLSLLMGGLAIPMILVLAFVGSFSSSLPVLVVIPWVALVLLITTLSLIYVFFGLWMGMRVAQGQNFTFPGLGPWLRRRLDVTSPVYGGSTL</sequence>
<evidence type="ECO:0000256" key="5">
    <source>
        <dbReference type="SAM" id="Phobius"/>
    </source>
</evidence>
<feature type="transmembrane region" description="Helical" evidence="5">
    <location>
        <begin position="216"/>
        <end position="242"/>
    </location>
</feature>
<feature type="transmembrane region" description="Helical" evidence="5">
    <location>
        <begin position="61"/>
        <end position="85"/>
    </location>
</feature>
<evidence type="ECO:0000256" key="4">
    <source>
        <dbReference type="ARBA" id="ARBA00023136"/>
    </source>
</evidence>
<dbReference type="STRING" id="869279.SE15_09335"/>
<proteinExistence type="predicted"/>
<comment type="subcellular location">
    <subcellularLocation>
        <location evidence="1">Membrane</location>
        <topology evidence="1">Multi-pass membrane protein</topology>
    </subcellularLocation>
</comment>